<dbReference type="SFLD" id="SFLDG01150">
    <property type="entry name" value="Main.1:_Beta-like"/>
    <property type="match status" value="1"/>
</dbReference>
<protein>
    <recommendedName>
        <fullName evidence="5">Glutathione S-transferase</fullName>
    </recommendedName>
</protein>
<dbReference type="PANTHER" id="PTHR44051:SF8">
    <property type="entry name" value="GLUTATHIONE S-TRANSFERASE GSTA"/>
    <property type="match status" value="1"/>
</dbReference>
<evidence type="ECO:0000259" key="1">
    <source>
        <dbReference type="PROSITE" id="PS50404"/>
    </source>
</evidence>
<organism evidence="3 4">
    <name type="scientific">Liquorilactobacillus capillatus DSM 19910</name>
    <dbReference type="NCBI Taxonomy" id="1423731"/>
    <lineage>
        <taxon>Bacteria</taxon>
        <taxon>Bacillati</taxon>
        <taxon>Bacillota</taxon>
        <taxon>Bacilli</taxon>
        <taxon>Lactobacillales</taxon>
        <taxon>Lactobacillaceae</taxon>
        <taxon>Liquorilactobacillus</taxon>
    </lineage>
</organism>
<dbReference type="InterPro" id="IPR004046">
    <property type="entry name" value="GST_C"/>
</dbReference>
<dbReference type="Gene3D" id="1.20.1050.10">
    <property type="match status" value="1"/>
</dbReference>
<evidence type="ECO:0008006" key="5">
    <source>
        <dbReference type="Google" id="ProtNLM"/>
    </source>
</evidence>
<dbReference type="AlphaFoldDB" id="A0A0R1LYQ5"/>
<feature type="domain" description="GST C-terminal" evidence="2">
    <location>
        <begin position="86"/>
        <end position="206"/>
    </location>
</feature>
<dbReference type="CDD" id="cd03188">
    <property type="entry name" value="GST_C_Beta"/>
    <property type="match status" value="1"/>
</dbReference>
<dbReference type="SFLD" id="SFLDS00019">
    <property type="entry name" value="Glutathione_Transferase_(cytos"/>
    <property type="match status" value="1"/>
</dbReference>
<sequence>MKLFYAAGASSLAPHILLEESGMHYTLERVNLDTKIWKGGEYRQVNPKNYVPALAITDSYILTECAVILEYIGKQVADRNLIAIYGGETYWKQRIWLNYIATELHKNFISPFRKGNWLPNTADSKSFVYKRALPRLKFVDNALKQQDYLVNNEFSAPDAYLFVITNWIKRLGYNFDDFKNLQSFDASMRARPAVQRVLQQEGRPHSLQDDVKC</sequence>
<dbReference type="Proteomes" id="UP000051621">
    <property type="component" value="Unassembled WGS sequence"/>
</dbReference>
<gene>
    <name evidence="3" type="ORF">FC81_GL001646</name>
</gene>
<keyword evidence="4" id="KW-1185">Reference proteome</keyword>
<dbReference type="PATRIC" id="fig|1423731.3.peg.1687"/>
<comment type="caution">
    <text evidence="3">The sequence shown here is derived from an EMBL/GenBank/DDBJ whole genome shotgun (WGS) entry which is preliminary data.</text>
</comment>
<dbReference type="SFLD" id="SFLDG00358">
    <property type="entry name" value="Main_(cytGST)"/>
    <property type="match status" value="1"/>
</dbReference>
<feature type="domain" description="GST N-terminal" evidence="1">
    <location>
        <begin position="1"/>
        <end position="80"/>
    </location>
</feature>
<dbReference type="OrthoDB" id="8772754at2"/>
<dbReference type="InterPro" id="IPR036249">
    <property type="entry name" value="Thioredoxin-like_sf"/>
</dbReference>
<dbReference type="InterPro" id="IPR040079">
    <property type="entry name" value="Glutathione_S-Trfase"/>
</dbReference>
<reference evidence="3 4" key="1">
    <citation type="journal article" date="2015" name="Genome Announc.">
        <title>Expanding the biotechnology potential of lactobacilli through comparative genomics of 213 strains and associated genera.</title>
        <authorList>
            <person name="Sun Z."/>
            <person name="Harris H.M."/>
            <person name="McCann A."/>
            <person name="Guo C."/>
            <person name="Argimon S."/>
            <person name="Zhang W."/>
            <person name="Yang X."/>
            <person name="Jeffery I.B."/>
            <person name="Cooney J.C."/>
            <person name="Kagawa T.F."/>
            <person name="Liu W."/>
            <person name="Song Y."/>
            <person name="Salvetti E."/>
            <person name="Wrobel A."/>
            <person name="Rasinkangas P."/>
            <person name="Parkhill J."/>
            <person name="Rea M.C."/>
            <person name="O'Sullivan O."/>
            <person name="Ritari J."/>
            <person name="Douillard F.P."/>
            <person name="Paul Ross R."/>
            <person name="Yang R."/>
            <person name="Briner A.E."/>
            <person name="Felis G.E."/>
            <person name="de Vos W.M."/>
            <person name="Barrangou R."/>
            <person name="Klaenhammer T.R."/>
            <person name="Caufield P.W."/>
            <person name="Cui Y."/>
            <person name="Zhang H."/>
            <person name="O'Toole P.W."/>
        </authorList>
    </citation>
    <scope>NUCLEOTIDE SEQUENCE [LARGE SCALE GENOMIC DNA]</scope>
    <source>
        <strain evidence="3 4">DSM 19910</strain>
    </source>
</reference>
<evidence type="ECO:0000259" key="2">
    <source>
        <dbReference type="PROSITE" id="PS50405"/>
    </source>
</evidence>
<dbReference type="PROSITE" id="PS50405">
    <property type="entry name" value="GST_CTER"/>
    <property type="match status" value="1"/>
</dbReference>
<dbReference type="CDD" id="cd03057">
    <property type="entry name" value="GST_N_Beta"/>
    <property type="match status" value="1"/>
</dbReference>
<evidence type="ECO:0000313" key="3">
    <source>
        <dbReference type="EMBL" id="KRL00813.1"/>
    </source>
</evidence>
<dbReference type="Pfam" id="PF00043">
    <property type="entry name" value="GST_C"/>
    <property type="match status" value="1"/>
</dbReference>
<dbReference type="PROSITE" id="PS50404">
    <property type="entry name" value="GST_NTER"/>
    <property type="match status" value="1"/>
</dbReference>
<dbReference type="Gene3D" id="3.40.30.10">
    <property type="entry name" value="Glutaredoxin"/>
    <property type="match status" value="1"/>
</dbReference>
<dbReference type="PANTHER" id="PTHR44051">
    <property type="entry name" value="GLUTATHIONE S-TRANSFERASE-RELATED"/>
    <property type="match status" value="1"/>
</dbReference>
<evidence type="ECO:0000313" key="4">
    <source>
        <dbReference type="Proteomes" id="UP000051621"/>
    </source>
</evidence>
<dbReference type="SUPFAM" id="SSF52833">
    <property type="entry name" value="Thioredoxin-like"/>
    <property type="match status" value="1"/>
</dbReference>
<dbReference type="EMBL" id="AZEF01000032">
    <property type="protein sequence ID" value="KRL00813.1"/>
    <property type="molecule type" value="Genomic_DNA"/>
</dbReference>
<dbReference type="InterPro" id="IPR010987">
    <property type="entry name" value="Glutathione-S-Trfase_C-like"/>
</dbReference>
<dbReference type="Pfam" id="PF13409">
    <property type="entry name" value="GST_N_2"/>
    <property type="match status" value="1"/>
</dbReference>
<accession>A0A0R1LYQ5</accession>
<dbReference type="InterPro" id="IPR004045">
    <property type="entry name" value="Glutathione_S-Trfase_N"/>
</dbReference>
<dbReference type="InterPro" id="IPR036282">
    <property type="entry name" value="Glutathione-S-Trfase_C_sf"/>
</dbReference>
<name>A0A0R1LYQ5_9LACO</name>
<dbReference type="STRING" id="1423731.FC81_GL001646"/>
<dbReference type="SUPFAM" id="SSF47616">
    <property type="entry name" value="GST C-terminal domain-like"/>
    <property type="match status" value="1"/>
</dbReference>
<proteinExistence type="predicted"/>